<accession>A0A0M3JXR3</accession>
<comment type="catalytic activity">
    <reaction evidence="16 17">
        <text>(6S)-5,6,7,8-tetrahydrofolyl-(gamma-L-Glu)(n) + L-glutamate + ATP = (6S)-5,6,7,8-tetrahydrofolyl-(gamma-L-Glu)(n+1) + ADP + phosphate + H(+)</text>
        <dbReference type="Rhea" id="RHEA:10580"/>
        <dbReference type="Rhea" id="RHEA-COMP:14738"/>
        <dbReference type="Rhea" id="RHEA-COMP:14740"/>
        <dbReference type="ChEBI" id="CHEBI:15378"/>
        <dbReference type="ChEBI" id="CHEBI:29985"/>
        <dbReference type="ChEBI" id="CHEBI:30616"/>
        <dbReference type="ChEBI" id="CHEBI:43474"/>
        <dbReference type="ChEBI" id="CHEBI:141005"/>
        <dbReference type="ChEBI" id="CHEBI:456216"/>
        <dbReference type="EC" id="6.3.2.17"/>
    </reaction>
</comment>
<feature type="binding site" evidence="18">
    <location>
        <position position="335"/>
    </location>
    <ligand>
        <name>ATP</name>
        <dbReference type="ChEBI" id="CHEBI:30616"/>
    </ligand>
</feature>
<dbReference type="GO" id="GO:0005829">
    <property type="term" value="C:cytosol"/>
    <property type="evidence" value="ECO:0007669"/>
    <property type="project" value="TreeGrafter"/>
</dbReference>
<dbReference type="UniPathway" id="UPA00850"/>
<evidence type="ECO:0000313" key="20">
    <source>
        <dbReference type="EMBL" id="VDK47770.1"/>
    </source>
</evidence>
<dbReference type="PIRSF" id="PIRSF038895">
    <property type="entry name" value="FPGS"/>
    <property type="match status" value="1"/>
</dbReference>
<name>A0A0M3JXR3_ANISI</name>
<evidence type="ECO:0000256" key="18">
    <source>
        <dbReference type="PIRSR" id="PIRSR038895-1"/>
    </source>
</evidence>
<keyword evidence="12 18" id="KW-0067">ATP-binding</keyword>
<evidence type="ECO:0000256" key="19">
    <source>
        <dbReference type="PIRSR" id="PIRSR038895-2"/>
    </source>
</evidence>
<keyword evidence="21" id="KW-1185">Reference proteome</keyword>
<protein>
    <recommendedName>
        <fullName evidence="17">Folylpolyglutamate synthase</fullName>
        <ecNumber evidence="17">6.3.2.17</ecNumber>
    </recommendedName>
    <alternativeName>
        <fullName evidence="17">Folylpoly-gamma-glutamate synthetase</fullName>
    </alternativeName>
    <alternativeName>
        <fullName evidence="17">Tetrahydrofolylpolyglutamate synthase</fullName>
    </alternativeName>
</protein>
<evidence type="ECO:0000256" key="5">
    <source>
        <dbReference type="ARBA" id="ARBA00008276"/>
    </source>
</evidence>
<organism evidence="22">
    <name type="scientific">Anisakis simplex</name>
    <name type="common">Herring worm</name>
    <dbReference type="NCBI Taxonomy" id="6269"/>
    <lineage>
        <taxon>Eukaryota</taxon>
        <taxon>Metazoa</taxon>
        <taxon>Ecdysozoa</taxon>
        <taxon>Nematoda</taxon>
        <taxon>Chromadorea</taxon>
        <taxon>Rhabditida</taxon>
        <taxon>Spirurina</taxon>
        <taxon>Ascaridomorpha</taxon>
        <taxon>Ascaridoidea</taxon>
        <taxon>Anisakidae</taxon>
        <taxon>Anisakis</taxon>
        <taxon>Anisakis simplex complex</taxon>
    </lineage>
</organism>
<proteinExistence type="inferred from homology"/>
<comment type="function">
    <text evidence="17">Catalyzes conversion of folates to polyglutamate derivatives allowing concentration of folate compounds in the cell and the intracellular retention of these cofactors, which are important substrates for most of the folate-dependent enzymes that are involved in one-carbon transfer reactions involved in purine, pyrimidine and amino acid synthesis.</text>
</comment>
<feature type="binding site" evidence="19">
    <location>
        <position position="199"/>
    </location>
    <ligand>
        <name>Mg(2+)</name>
        <dbReference type="ChEBI" id="CHEBI:18420"/>
        <label>1</label>
    </ligand>
</feature>
<evidence type="ECO:0000256" key="16">
    <source>
        <dbReference type="ARBA" id="ARBA00047493"/>
    </source>
</evidence>
<keyword evidence="6" id="KW-0963">Cytoplasm</keyword>
<evidence type="ECO:0000256" key="12">
    <source>
        <dbReference type="ARBA" id="ARBA00022840"/>
    </source>
</evidence>
<comment type="subcellular location">
    <subcellularLocation>
        <location evidence="3">Cytoplasm</location>
    </subcellularLocation>
    <subcellularLocation>
        <location evidence="1">Mitochondrion inner membrane</location>
    </subcellularLocation>
    <subcellularLocation>
        <location evidence="2">Mitochondrion matrix</location>
    </subcellularLocation>
</comment>
<dbReference type="GO" id="GO:0005743">
    <property type="term" value="C:mitochondrial inner membrane"/>
    <property type="evidence" value="ECO:0007669"/>
    <property type="project" value="UniProtKB-SubCell"/>
</dbReference>
<evidence type="ECO:0000256" key="9">
    <source>
        <dbReference type="ARBA" id="ARBA00022723"/>
    </source>
</evidence>
<comment type="similarity">
    <text evidence="5 17">Belongs to the folylpolyglutamate synthase family.</text>
</comment>
<keyword evidence="7 17" id="KW-0554">One-carbon metabolism</keyword>
<dbReference type="PANTHER" id="PTHR11136">
    <property type="entry name" value="FOLYLPOLYGLUTAMATE SYNTHASE-RELATED"/>
    <property type="match status" value="1"/>
</dbReference>
<dbReference type="SUPFAM" id="SSF53623">
    <property type="entry name" value="MurD-like peptide ligases, catalytic domain"/>
    <property type="match status" value="1"/>
</dbReference>
<keyword evidence="13 19" id="KW-0460">Magnesium</keyword>
<feature type="binding site" evidence="18">
    <location>
        <position position="350"/>
    </location>
    <ligand>
        <name>ATP</name>
        <dbReference type="ChEBI" id="CHEBI:30616"/>
    </ligand>
</feature>
<evidence type="ECO:0000256" key="1">
    <source>
        <dbReference type="ARBA" id="ARBA00004273"/>
    </source>
</evidence>
<keyword evidence="14" id="KW-0496">Mitochondrion</keyword>
<dbReference type="EMBL" id="UYRR01031219">
    <property type="protein sequence ID" value="VDK47770.1"/>
    <property type="molecule type" value="Genomic_DNA"/>
</dbReference>
<dbReference type="SUPFAM" id="SSF53244">
    <property type="entry name" value="MurD-like peptide ligases, peptide-binding domain"/>
    <property type="match status" value="1"/>
</dbReference>
<evidence type="ECO:0000256" key="6">
    <source>
        <dbReference type="ARBA" id="ARBA00022490"/>
    </source>
</evidence>
<dbReference type="GO" id="GO:0006730">
    <property type="term" value="P:one-carbon metabolic process"/>
    <property type="evidence" value="ECO:0007669"/>
    <property type="project" value="UniProtKB-KW"/>
</dbReference>
<evidence type="ECO:0000256" key="10">
    <source>
        <dbReference type="ARBA" id="ARBA00022741"/>
    </source>
</evidence>
<dbReference type="InterPro" id="IPR036565">
    <property type="entry name" value="Mur-like_cat_sf"/>
</dbReference>
<reference evidence="20 21" key="2">
    <citation type="submission" date="2018-11" db="EMBL/GenBank/DDBJ databases">
        <authorList>
            <consortium name="Pathogen Informatics"/>
        </authorList>
    </citation>
    <scope>NUCLEOTIDE SEQUENCE [LARGE SCALE GENOMIC DNA]</scope>
</reference>
<gene>
    <name evidence="20" type="ORF">ASIM_LOCUS12619</name>
</gene>
<evidence type="ECO:0000256" key="11">
    <source>
        <dbReference type="ARBA" id="ARBA00022792"/>
    </source>
</evidence>
<dbReference type="InterPro" id="IPR001645">
    <property type="entry name" value="Folylpolyglutamate_synth"/>
</dbReference>
<dbReference type="PANTHER" id="PTHR11136:SF5">
    <property type="entry name" value="FOLYLPOLYGLUTAMATE SYNTHASE, MITOCHONDRIAL"/>
    <property type="match status" value="1"/>
</dbReference>
<dbReference type="PROSITE" id="PS01011">
    <property type="entry name" value="FOLYLPOLYGLU_SYNT_1"/>
    <property type="match status" value="1"/>
</dbReference>
<dbReference type="Proteomes" id="UP000267096">
    <property type="component" value="Unassembled WGS sequence"/>
</dbReference>
<evidence type="ECO:0000256" key="15">
    <source>
        <dbReference type="ARBA" id="ARBA00023136"/>
    </source>
</evidence>
<dbReference type="WBParaSite" id="ASIM_0001315301-mRNA-1">
    <property type="protein sequence ID" value="ASIM_0001315301-mRNA-1"/>
    <property type="gene ID" value="ASIM_0001315301"/>
</dbReference>
<dbReference type="Gene3D" id="3.40.1190.10">
    <property type="entry name" value="Mur-like, catalytic domain"/>
    <property type="match status" value="1"/>
</dbReference>
<dbReference type="EC" id="6.3.2.17" evidence="17"/>
<keyword evidence="15" id="KW-0472">Membrane</keyword>
<dbReference type="NCBIfam" id="TIGR01499">
    <property type="entry name" value="folC"/>
    <property type="match status" value="1"/>
</dbReference>
<dbReference type="OrthoDB" id="5212574at2759"/>
<evidence type="ECO:0000256" key="14">
    <source>
        <dbReference type="ARBA" id="ARBA00023128"/>
    </source>
</evidence>
<dbReference type="InterPro" id="IPR036615">
    <property type="entry name" value="Mur_ligase_C_dom_sf"/>
</dbReference>
<evidence type="ECO:0000313" key="21">
    <source>
        <dbReference type="Proteomes" id="UP000267096"/>
    </source>
</evidence>
<evidence type="ECO:0000256" key="17">
    <source>
        <dbReference type="PIRNR" id="PIRNR038895"/>
    </source>
</evidence>
<dbReference type="PROSITE" id="PS01012">
    <property type="entry name" value="FOLYLPOLYGLU_SYNT_2"/>
    <property type="match status" value="1"/>
</dbReference>
<dbReference type="InterPro" id="IPR023600">
    <property type="entry name" value="Folylpolyglutamate_synth_euk"/>
</dbReference>
<keyword evidence="9 19" id="KW-0479">Metal-binding</keyword>
<sequence length="503" mass="57518">MAKPVTKSTAYENAVSQLNTLQSNARTIQQVRKNREFFQSINLAETMIFLKRCNIELDDIDKLNVIHISGTKGKGSTCAFIESILRQFGYKTGFYSSPHLVHVRERIRINGRPLSETAFTKYFFTVYDRLQKGLMNFKAVDDGAMPTYFKFLTLMAFHVFIEEKVDVAIIEVGIGGEHDCTNVIRNPVVCGVTTLDFDHVSLLGSTLEEIAWQKAGIFKKGSVAVVADQTPQTMNVMMSRAIERKCQLRRAPKFDAYNWPCEQLEIGIPGQHQYWNITLAMQLAKLWLQTMNHKCDALLDNGSKLAYVQQGSTLPGFVVPEQFIDGIRLCKWPGRSQMLRISDSLIYFLDGAHTPKSLECCATWYKWDRQRVNQDPFAKPLRILLFHCTGDRKPESLLPHLVDCNFDIALFCPTRLRSTLDISSDHSNFNQDQKEQYLRSEENMIMWKKLNDESAHAEHFDCIEKAIRRIDSLHNEKQRNIEVLVTGSLHLVGGVLSFIEPHS</sequence>
<dbReference type="Gene3D" id="3.90.190.20">
    <property type="entry name" value="Mur ligase, C-terminal domain"/>
    <property type="match status" value="1"/>
</dbReference>
<feature type="binding site" evidence="19">
    <location>
        <position position="97"/>
    </location>
    <ligand>
        <name>Mg(2+)</name>
        <dbReference type="ChEBI" id="CHEBI:18420"/>
        <label>1</label>
    </ligand>
</feature>
<keyword evidence="11" id="KW-0999">Mitochondrion inner membrane</keyword>
<dbReference type="GO" id="GO:0004326">
    <property type="term" value="F:tetrahydrofolylpolyglutamate synthase activity"/>
    <property type="evidence" value="ECO:0007669"/>
    <property type="project" value="UniProtKB-EC"/>
</dbReference>
<keyword evidence="8 17" id="KW-0436">Ligase</keyword>
<feature type="binding site" evidence="19">
    <location>
        <position position="171"/>
    </location>
    <ligand>
        <name>Mg(2+)</name>
        <dbReference type="ChEBI" id="CHEBI:18420"/>
        <label>1</label>
    </ligand>
</feature>
<evidence type="ECO:0000256" key="7">
    <source>
        <dbReference type="ARBA" id="ARBA00022563"/>
    </source>
</evidence>
<evidence type="ECO:0000256" key="4">
    <source>
        <dbReference type="ARBA" id="ARBA00005150"/>
    </source>
</evidence>
<reference evidence="22" key="1">
    <citation type="submission" date="2016-04" db="UniProtKB">
        <authorList>
            <consortium name="WormBaseParasite"/>
        </authorList>
    </citation>
    <scope>IDENTIFICATION</scope>
</reference>
<evidence type="ECO:0000256" key="8">
    <source>
        <dbReference type="ARBA" id="ARBA00022598"/>
    </source>
</evidence>
<dbReference type="GO" id="GO:0046872">
    <property type="term" value="F:metal ion binding"/>
    <property type="evidence" value="ECO:0007669"/>
    <property type="project" value="UniProtKB-KW"/>
</dbReference>
<comment type="cofactor">
    <cofactor evidence="17">
        <name>a monovalent cation</name>
        <dbReference type="ChEBI" id="CHEBI:60242"/>
    </cofactor>
    <text evidence="17">A monovalent cation.</text>
</comment>
<evidence type="ECO:0000256" key="3">
    <source>
        <dbReference type="ARBA" id="ARBA00004496"/>
    </source>
</evidence>
<evidence type="ECO:0000313" key="22">
    <source>
        <dbReference type="WBParaSite" id="ASIM_0001315301-mRNA-1"/>
    </source>
</evidence>
<keyword evidence="10 18" id="KW-0547">Nucleotide-binding</keyword>
<dbReference type="GO" id="GO:0005524">
    <property type="term" value="F:ATP binding"/>
    <property type="evidence" value="ECO:0007669"/>
    <property type="project" value="UniProtKB-KW"/>
</dbReference>
<comment type="pathway">
    <text evidence="4 17">Cofactor biosynthesis; tetrahydrofolylpolyglutamate biosynthesis.</text>
</comment>
<dbReference type="GO" id="GO:0005759">
    <property type="term" value="C:mitochondrial matrix"/>
    <property type="evidence" value="ECO:0007669"/>
    <property type="project" value="UniProtKB-SubCell"/>
</dbReference>
<dbReference type="AlphaFoldDB" id="A0A0M3JXR3"/>
<evidence type="ECO:0000256" key="13">
    <source>
        <dbReference type="ARBA" id="ARBA00022842"/>
    </source>
</evidence>
<evidence type="ECO:0000256" key="2">
    <source>
        <dbReference type="ARBA" id="ARBA00004305"/>
    </source>
</evidence>
<dbReference type="InterPro" id="IPR018109">
    <property type="entry name" value="Folylpolyglutamate_synth_CS"/>
</dbReference>